<organism evidence="2 3">
    <name type="scientific">Striga asiatica</name>
    <name type="common">Asiatic witchweed</name>
    <name type="synonym">Buchnera asiatica</name>
    <dbReference type="NCBI Taxonomy" id="4170"/>
    <lineage>
        <taxon>Eukaryota</taxon>
        <taxon>Viridiplantae</taxon>
        <taxon>Streptophyta</taxon>
        <taxon>Embryophyta</taxon>
        <taxon>Tracheophyta</taxon>
        <taxon>Spermatophyta</taxon>
        <taxon>Magnoliopsida</taxon>
        <taxon>eudicotyledons</taxon>
        <taxon>Gunneridae</taxon>
        <taxon>Pentapetalae</taxon>
        <taxon>asterids</taxon>
        <taxon>lamiids</taxon>
        <taxon>Lamiales</taxon>
        <taxon>Orobanchaceae</taxon>
        <taxon>Buchnereae</taxon>
        <taxon>Striga</taxon>
    </lineage>
</organism>
<dbReference type="Proteomes" id="UP000325081">
    <property type="component" value="Unassembled WGS sequence"/>
</dbReference>
<proteinExistence type="predicted"/>
<sequence length="518" mass="59843">MDLDLAESDLARGRKNAPNPSKGKILPLKPSGRSASHRPQLRDRNFMMKDFPQGEKQVLPSPHLLRNEPCRSTTAVIPFGLDSALTSESTNLLSKQKEELPAAIRKQVERRKDFKAGERMIRTSPENEQGLATATSVASKIKPFTYREGLHHSYLIDHHFLHFALFGYWNLVKKETIYVQSLVMVGPTKMYVVQPDRSLFLPDLFDSLAAWIGIDHIIKEDLGPWSPKKVCRFKIRSEAQALRLDLLGDDEAYPEDKDSQPVLLSFSPMHSPDKSPLAPAKNAFSQPQRRKALKFILQLPHQPIQKRRAKEENPLALSFRPGRSGGSWRGPWLTQFRRGSLGKEFKVKWFRVSEQPDPQGIGRRLRRLFLEDFNKLRRIRRRAWLIHLLGQHLNSLAKPLKPFLSWMAEFLLIRKDSFTSRPREKKVGQAASPKEKISSDRQTPLKMRWRRIGYGWARSYTRRQEDQLHYFSGRMEDLPKMDATLLLGSLQAFSFHYSFTFSYHSLPTQPIDVEDFAE</sequence>
<evidence type="ECO:0000313" key="2">
    <source>
        <dbReference type="EMBL" id="GER47758.1"/>
    </source>
</evidence>
<evidence type="ECO:0000313" key="3">
    <source>
        <dbReference type="Proteomes" id="UP000325081"/>
    </source>
</evidence>
<evidence type="ECO:0000256" key="1">
    <source>
        <dbReference type="SAM" id="MobiDB-lite"/>
    </source>
</evidence>
<protein>
    <submittedName>
        <fullName evidence="2">Uncharacterized protein</fullName>
    </submittedName>
</protein>
<reference evidence="3" key="1">
    <citation type="journal article" date="2019" name="Curr. Biol.">
        <title>Genome Sequence of Striga asiatica Provides Insight into the Evolution of Plant Parasitism.</title>
        <authorList>
            <person name="Yoshida S."/>
            <person name="Kim S."/>
            <person name="Wafula E.K."/>
            <person name="Tanskanen J."/>
            <person name="Kim Y.M."/>
            <person name="Honaas L."/>
            <person name="Yang Z."/>
            <person name="Spallek T."/>
            <person name="Conn C.E."/>
            <person name="Ichihashi Y."/>
            <person name="Cheong K."/>
            <person name="Cui S."/>
            <person name="Der J.P."/>
            <person name="Gundlach H."/>
            <person name="Jiao Y."/>
            <person name="Hori C."/>
            <person name="Ishida J.K."/>
            <person name="Kasahara H."/>
            <person name="Kiba T."/>
            <person name="Kim M.S."/>
            <person name="Koo N."/>
            <person name="Laohavisit A."/>
            <person name="Lee Y.H."/>
            <person name="Lumba S."/>
            <person name="McCourt P."/>
            <person name="Mortimer J.C."/>
            <person name="Mutuku J.M."/>
            <person name="Nomura T."/>
            <person name="Sasaki-Sekimoto Y."/>
            <person name="Seto Y."/>
            <person name="Wang Y."/>
            <person name="Wakatake T."/>
            <person name="Sakakibara H."/>
            <person name="Demura T."/>
            <person name="Yamaguchi S."/>
            <person name="Yoneyama K."/>
            <person name="Manabe R.I."/>
            <person name="Nelson D.C."/>
            <person name="Schulman A.H."/>
            <person name="Timko M.P."/>
            <person name="dePamphilis C.W."/>
            <person name="Choi D."/>
            <person name="Shirasu K."/>
        </authorList>
    </citation>
    <scope>NUCLEOTIDE SEQUENCE [LARGE SCALE GENOMIC DNA]</scope>
    <source>
        <strain evidence="3">cv. UVA1</strain>
    </source>
</reference>
<feature type="region of interest" description="Disordered" evidence="1">
    <location>
        <begin position="1"/>
        <end position="41"/>
    </location>
</feature>
<comment type="caution">
    <text evidence="2">The sequence shown here is derived from an EMBL/GenBank/DDBJ whole genome shotgun (WGS) entry which is preliminary data.</text>
</comment>
<gene>
    <name evidence="2" type="ORF">STAS_24885</name>
</gene>
<dbReference type="OrthoDB" id="10674723at2759"/>
<dbReference type="AlphaFoldDB" id="A0A5A7QSB3"/>
<name>A0A5A7QSB3_STRAF</name>
<keyword evidence="3" id="KW-1185">Reference proteome</keyword>
<accession>A0A5A7QSB3</accession>
<dbReference type="EMBL" id="BKCP01008059">
    <property type="protein sequence ID" value="GER47758.1"/>
    <property type="molecule type" value="Genomic_DNA"/>
</dbReference>